<evidence type="ECO:0000256" key="1">
    <source>
        <dbReference type="SAM" id="MobiDB-lite"/>
    </source>
</evidence>
<dbReference type="AlphaFoldDB" id="A0A9Q0S7X8"/>
<dbReference type="EMBL" id="WJQU01000001">
    <property type="protein sequence ID" value="KAJ6647393.1"/>
    <property type="molecule type" value="Genomic_DNA"/>
</dbReference>
<keyword evidence="3" id="KW-1185">Reference proteome</keyword>
<evidence type="ECO:0000313" key="2">
    <source>
        <dbReference type="EMBL" id="KAJ6647393.1"/>
    </source>
</evidence>
<accession>A0A9Q0S7X8</accession>
<protein>
    <submittedName>
        <fullName evidence="2">Uncharacterized protein</fullName>
    </submittedName>
</protein>
<sequence>MYVAGVSATTEQSSAPSVPQQGSSTLQLTDEPHMSIAAENAGMLRRLLTHCQAQYKVRKSLKETRRRTK</sequence>
<feature type="region of interest" description="Disordered" evidence="1">
    <location>
        <begin position="1"/>
        <end position="30"/>
    </location>
</feature>
<comment type="caution">
    <text evidence="2">The sequence shown here is derived from an EMBL/GenBank/DDBJ whole genome shotgun (WGS) entry which is preliminary data.</text>
</comment>
<proteinExistence type="predicted"/>
<dbReference type="Proteomes" id="UP001151699">
    <property type="component" value="Chromosome A"/>
</dbReference>
<organism evidence="2 3">
    <name type="scientific">Pseudolycoriella hygida</name>
    <dbReference type="NCBI Taxonomy" id="35572"/>
    <lineage>
        <taxon>Eukaryota</taxon>
        <taxon>Metazoa</taxon>
        <taxon>Ecdysozoa</taxon>
        <taxon>Arthropoda</taxon>
        <taxon>Hexapoda</taxon>
        <taxon>Insecta</taxon>
        <taxon>Pterygota</taxon>
        <taxon>Neoptera</taxon>
        <taxon>Endopterygota</taxon>
        <taxon>Diptera</taxon>
        <taxon>Nematocera</taxon>
        <taxon>Sciaroidea</taxon>
        <taxon>Sciaridae</taxon>
        <taxon>Pseudolycoriella</taxon>
    </lineage>
</organism>
<evidence type="ECO:0000313" key="3">
    <source>
        <dbReference type="Proteomes" id="UP001151699"/>
    </source>
</evidence>
<feature type="compositionally biased region" description="Polar residues" evidence="1">
    <location>
        <begin position="7"/>
        <end position="28"/>
    </location>
</feature>
<reference evidence="2" key="1">
    <citation type="submission" date="2022-07" db="EMBL/GenBank/DDBJ databases">
        <authorList>
            <person name="Trinca V."/>
            <person name="Uliana J.V.C."/>
            <person name="Torres T.T."/>
            <person name="Ward R.J."/>
            <person name="Monesi N."/>
        </authorList>
    </citation>
    <scope>NUCLEOTIDE SEQUENCE</scope>
    <source>
        <strain evidence="2">HSMRA1968</strain>
        <tissue evidence="2">Whole embryos</tissue>
    </source>
</reference>
<gene>
    <name evidence="2" type="ORF">Bhyg_02615</name>
</gene>
<name>A0A9Q0S7X8_9DIPT</name>